<name>A0AAV6MUW3_9ROSI</name>
<accession>A0AAV6MUW3</accession>
<evidence type="ECO:0000256" key="1">
    <source>
        <dbReference type="SAM" id="MobiDB-lite"/>
    </source>
</evidence>
<proteinExistence type="predicted"/>
<organism evidence="2 3">
    <name type="scientific">Cucurbita argyrosperma subsp. sororia</name>
    <dbReference type="NCBI Taxonomy" id="37648"/>
    <lineage>
        <taxon>Eukaryota</taxon>
        <taxon>Viridiplantae</taxon>
        <taxon>Streptophyta</taxon>
        <taxon>Embryophyta</taxon>
        <taxon>Tracheophyta</taxon>
        <taxon>Spermatophyta</taxon>
        <taxon>Magnoliopsida</taxon>
        <taxon>eudicotyledons</taxon>
        <taxon>Gunneridae</taxon>
        <taxon>Pentapetalae</taxon>
        <taxon>rosids</taxon>
        <taxon>fabids</taxon>
        <taxon>Cucurbitales</taxon>
        <taxon>Cucurbitaceae</taxon>
        <taxon>Cucurbiteae</taxon>
        <taxon>Cucurbita</taxon>
    </lineage>
</organism>
<reference evidence="2 3" key="1">
    <citation type="journal article" date="2021" name="Hortic Res">
        <title>The domestication of Cucurbita argyrosperma as revealed by the genome of its wild relative.</title>
        <authorList>
            <person name="Barrera-Redondo J."/>
            <person name="Sanchez-de la Vega G."/>
            <person name="Aguirre-Liguori J.A."/>
            <person name="Castellanos-Morales G."/>
            <person name="Gutierrez-Guerrero Y.T."/>
            <person name="Aguirre-Dugua X."/>
            <person name="Aguirre-Planter E."/>
            <person name="Tenaillon M.I."/>
            <person name="Lira-Saade R."/>
            <person name="Eguiarte L.E."/>
        </authorList>
    </citation>
    <scope>NUCLEOTIDE SEQUENCE [LARGE SCALE GENOMIC DNA]</scope>
    <source>
        <strain evidence="2">JBR-2021</strain>
    </source>
</reference>
<keyword evidence="3" id="KW-1185">Reference proteome</keyword>
<dbReference type="EMBL" id="JAGKQH010000012">
    <property type="protein sequence ID" value="KAG6586336.1"/>
    <property type="molecule type" value="Genomic_DNA"/>
</dbReference>
<gene>
    <name evidence="2" type="ORF">SDJN03_19069</name>
</gene>
<feature type="non-terminal residue" evidence="2">
    <location>
        <position position="1"/>
    </location>
</feature>
<sequence length="116" mass="13226">MENIALSEGNMLSRTIDELALPTKSTATFLPTWQSRPSRVELRREYSQRPSVADKEYMDPRGITRSVGTTKKRTCQPPTSHPVDRRLRDLCTAFIFLLVCPQVGVRVCFTVENKLN</sequence>
<evidence type="ECO:0000313" key="2">
    <source>
        <dbReference type="EMBL" id="KAG6586336.1"/>
    </source>
</evidence>
<comment type="caution">
    <text evidence="2">The sequence shown here is derived from an EMBL/GenBank/DDBJ whole genome shotgun (WGS) entry which is preliminary data.</text>
</comment>
<protein>
    <submittedName>
        <fullName evidence="2">Uncharacterized protein</fullName>
    </submittedName>
</protein>
<evidence type="ECO:0000313" key="3">
    <source>
        <dbReference type="Proteomes" id="UP000685013"/>
    </source>
</evidence>
<dbReference type="AlphaFoldDB" id="A0AAV6MUW3"/>
<feature type="region of interest" description="Disordered" evidence="1">
    <location>
        <begin position="44"/>
        <end position="82"/>
    </location>
</feature>
<feature type="compositionally biased region" description="Basic and acidic residues" evidence="1">
    <location>
        <begin position="44"/>
        <end position="59"/>
    </location>
</feature>
<dbReference type="Proteomes" id="UP000685013">
    <property type="component" value="Chromosome 12"/>
</dbReference>